<name>A0ABU2YDL7_9FLAO</name>
<reference evidence="2 3" key="1">
    <citation type="submission" date="2023-09" db="EMBL/GenBank/DDBJ databases">
        <authorList>
            <person name="Rey-Velasco X."/>
        </authorList>
    </citation>
    <scope>NUCLEOTIDE SEQUENCE [LARGE SCALE GENOMIC DNA]</scope>
    <source>
        <strain evidence="2 3">W242</strain>
    </source>
</reference>
<sequence length="590" mass="64881">MKNIKNLLIFSSFVMVLLFSACTTDDVDPQEQPTGEVINSDSPLANLLIRSSQSGNTSDNIIDGNSCTTVVYPVTVFANGQKVIVESEADLAIIQDIFDQFPNDTDTLEIVYPFTVLLEDFTELTLNSEADLQALIDACSGNDDPIECVDFVYPITFFVFDANQNQTDTVTVNSDVELFLFLTGLSSDTTVSISFPISVILNDGNTVEVNNNQELQDIIANCTNTNDDPVDTTAFEENLTTGVWYITYYFDDFDETSDFAGYEFAFSTNNTAQATNGSNTVDGTWNLTSSSTPDLDLFFGENDPFDELDEDWDIIEANENIIRLKDISGGDGSTDFLTFERTPNNTGNNETLNQFIDNLITDPWFITLYDDDGDDETCDYAAYQFNFDANGTTTATSDSNTVNGFWSAQASSSGIDLILNYNFTNGDDPFEDLNDDWDVIEFDGQIIRLTDVSGGNGGTDFLNFGREPAPNCDGGNSAQELTNIMQDGQWLVASYIDDGDDETGDYTGYTLTFNTDGTVVATNGSNTINGTWSITGGSSDLDFNMDFGANFPFDEFNDDWDVQNFITTRVELQDISGGNGNTDTLVFEKL</sequence>
<keyword evidence="1" id="KW-0732">Signal</keyword>
<feature type="signal peptide" evidence="1">
    <location>
        <begin position="1"/>
        <end position="21"/>
    </location>
</feature>
<organism evidence="2 3">
    <name type="scientific">Patiriisocius hiemis</name>
    <dbReference type="NCBI Taxonomy" id="3075604"/>
    <lineage>
        <taxon>Bacteria</taxon>
        <taxon>Pseudomonadati</taxon>
        <taxon>Bacteroidota</taxon>
        <taxon>Flavobacteriia</taxon>
        <taxon>Flavobacteriales</taxon>
        <taxon>Flavobacteriaceae</taxon>
        <taxon>Patiriisocius</taxon>
    </lineage>
</organism>
<dbReference type="RefSeq" id="WP_311333044.1">
    <property type="nucleotide sequence ID" value="NZ_JAVRHZ010000004.1"/>
</dbReference>
<evidence type="ECO:0000313" key="3">
    <source>
        <dbReference type="Proteomes" id="UP001254488"/>
    </source>
</evidence>
<evidence type="ECO:0000256" key="1">
    <source>
        <dbReference type="SAM" id="SignalP"/>
    </source>
</evidence>
<feature type="chain" id="PRO_5046787581" evidence="1">
    <location>
        <begin position="22"/>
        <end position="590"/>
    </location>
</feature>
<dbReference type="PROSITE" id="PS51257">
    <property type="entry name" value="PROKAR_LIPOPROTEIN"/>
    <property type="match status" value="1"/>
</dbReference>
<dbReference type="EMBL" id="JAVRHZ010000004">
    <property type="protein sequence ID" value="MDT0556092.1"/>
    <property type="molecule type" value="Genomic_DNA"/>
</dbReference>
<protein>
    <submittedName>
        <fullName evidence="2">Uncharacterized protein</fullName>
    </submittedName>
</protein>
<comment type="caution">
    <text evidence="2">The sequence shown here is derived from an EMBL/GenBank/DDBJ whole genome shotgun (WGS) entry which is preliminary data.</text>
</comment>
<evidence type="ECO:0000313" key="2">
    <source>
        <dbReference type="EMBL" id="MDT0556092.1"/>
    </source>
</evidence>
<accession>A0ABU2YDL7</accession>
<dbReference type="Proteomes" id="UP001254488">
    <property type="component" value="Unassembled WGS sequence"/>
</dbReference>
<gene>
    <name evidence="2" type="ORF">RM538_08760</name>
</gene>
<proteinExistence type="predicted"/>
<keyword evidence="3" id="KW-1185">Reference proteome</keyword>